<keyword evidence="3" id="KW-0813">Transport</keyword>
<gene>
    <name evidence="9" type="ORF">UABAM_02264</name>
</gene>
<comment type="subcellular location">
    <subcellularLocation>
        <location evidence="1">Membrane</location>
        <topology evidence="1">Multi-pass membrane protein</topology>
    </subcellularLocation>
</comment>
<reference evidence="9 10" key="1">
    <citation type="submission" date="2019-08" db="EMBL/GenBank/DDBJ databases">
        <title>Complete genome sequence of Candidatus Uab amorphum.</title>
        <authorList>
            <person name="Shiratori T."/>
            <person name="Suzuki S."/>
            <person name="Kakizawa Y."/>
            <person name="Ishida K."/>
        </authorList>
    </citation>
    <scope>NUCLEOTIDE SEQUENCE [LARGE SCALE GENOMIC DNA]</scope>
    <source>
        <strain evidence="9 10">SRT547</strain>
    </source>
</reference>
<evidence type="ECO:0000256" key="7">
    <source>
        <dbReference type="RuleBase" id="RU362091"/>
    </source>
</evidence>
<feature type="transmembrane region" description="Helical" evidence="8">
    <location>
        <begin position="448"/>
        <end position="466"/>
    </location>
</feature>
<feature type="transmembrane region" description="Helical" evidence="8">
    <location>
        <begin position="213"/>
        <end position="236"/>
    </location>
</feature>
<feature type="transmembrane region" description="Helical" evidence="8">
    <location>
        <begin position="416"/>
        <end position="436"/>
    </location>
</feature>
<evidence type="ECO:0000256" key="6">
    <source>
        <dbReference type="ARBA" id="ARBA00023136"/>
    </source>
</evidence>
<feature type="transmembrane region" description="Helical" evidence="8">
    <location>
        <begin position="149"/>
        <end position="168"/>
    </location>
</feature>
<dbReference type="GO" id="GO:0005886">
    <property type="term" value="C:plasma membrane"/>
    <property type="evidence" value="ECO:0007669"/>
    <property type="project" value="TreeGrafter"/>
</dbReference>
<dbReference type="Proteomes" id="UP000326354">
    <property type="component" value="Chromosome"/>
</dbReference>
<evidence type="ECO:0000256" key="3">
    <source>
        <dbReference type="ARBA" id="ARBA00022448"/>
    </source>
</evidence>
<feature type="transmembrane region" description="Helical" evidence="8">
    <location>
        <begin position="358"/>
        <end position="377"/>
    </location>
</feature>
<comment type="similarity">
    <text evidence="2 7">Belongs to the sodium:solute symporter (SSF) (TC 2.A.21) family.</text>
</comment>
<evidence type="ECO:0000313" key="9">
    <source>
        <dbReference type="EMBL" id="BBM83909.1"/>
    </source>
</evidence>
<feature type="transmembrane region" description="Helical" evidence="8">
    <location>
        <begin position="180"/>
        <end position="201"/>
    </location>
</feature>
<accession>A0A5S9IL70</accession>
<dbReference type="Gene3D" id="1.20.1730.10">
    <property type="entry name" value="Sodium/glucose cotransporter"/>
    <property type="match status" value="1"/>
</dbReference>
<dbReference type="AlphaFoldDB" id="A0A5S9IL70"/>
<keyword evidence="5 8" id="KW-1133">Transmembrane helix</keyword>
<dbReference type="InterPro" id="IPR050277">
    <property type="entry name" value="Sodium:Solute_Symporter"/>
</dbReference>
<evidence type="ECO:0000256" key="1">
    <source>
        <dbReference type="ARBA" id="ARBA00004141"/>
    </source>
</evidence>
<sequence>MTLGTGDWIVIAVYVGIVAMITIWHTRKTTTTNEFLLAGRRLTLPVFVATLVSTWYGGIFGISEFTEYYGLGAWLVQGIFWYIIYAVFALFLAEKIRNMPFYTIPDILENNYGKKVAFVGGIFTYIMVNPAPYLLSLGILIAYFSPLSLLHSIIISTSLCIIYTYLAGFRGVVYTDFFQFIWMFLAFIVLFYLACDTWGGVEFLQNNLPKEKLQITGGMSTSVILVWAGLACWVFVDPNFYQRCSAAKTPQTARRGILICIGFWLVFDIVAIGSAMYGFAALNAKELSVSPQDHKYMYLIMAEHLMSSPMKGLFVAGIVSTIMSTTDSFLFVAAVNISRDYYWRFLNREANDKQIITATRVAIIATALLSALLAIALPKVTQLWYALGNIGLSGLLVSMLRTFFGTKRSADAALMSMWGGFISACVWLAIGLFNMQGGFPVYPMGIEPLYPGIITSLIAYELFGTAQHEKEK</sequence>
<dbReference type="Pfam" id="PF00474">
    <property type="entry name" value="SSF"/>
    <property type="match status" value="1"/>
</dbReference>
<dbReference type="PROSITE" id="PS50283">
    <property type="entry name" value="NA_SOLUT_SYMP_3"/>
    <property type="match status" value="1"/>
</dbReference>
<evidence type="ECO:0000256" key="2">
    <source>
        <dbReference type="ARBA" id="ARBA00006434"/>
    </source>
</evidence>
<keyword evidence="4 8" id="KW-0812">Transmembrane</keyword>
<evidence type="ECO:0000256" key="8">
    <source>
        <dbReference type="SAM" id="Phobius"/>
    </source>
</evidence>
<feature type="transmembrane region" description="Helical" evidence="8">
    <location>
        <begin position="68"/>
        <end position="93"/>
    </location>
</feature>
<dbReference type="InterPro" id="IPR001734">
    <property type="entry name" value="Na/solute_symporter"/>
</dbReference>
<dbReference type="CDD" id="cd10322">
    <property type="entry name" value="SLC5sbd"/>
    <property type="match status" value="1"/>
</dbReference>
<evidence type="ECO:0000256" key="5">
    <source>
        <dbReference type="ARBA" id="ARBA00022989"/>
    </source>
</evidence>
<feature type="transmembrane region" description="Helical" evidence="8">
    <location>
        <begin position="44"/>
        <end position="62"/>
    </location>
</feature>
<evidence type="ECO:0000313" key="10">
    <source>
        <dbReference type="Proteomes" id="UP000326354"/>
    </source>
</evidence>
<name>A0A5S9IL70_UABAM</name>
<dbReference type="PANTHER" id="PTHR48086:SF7">
    <property type="entry name" value="SODIUM-SOLUTE SYMPORTER-RELATED"/>
    <property type="match status" value="1"/>
</dbReference>
<dbReference type="EMBL" id="AP019860">
    <property type="protein sequence ID" value="BBM83909.1"/>
    <property type="molecule type" value="Genomic_DNA"/>
</dbReference>
<feature type="transmembrane region" description="Helical" evidence="8">
    <location>
        <begin position="257"/>
        <end position="280"/>
    </location>
</feature>
<protein>
    <submittedName>
        <fullName evidence="9">Sodium:solute symporter</fullName>
    </submittedName>
</protein>
<feature type="transmembrane region" description="Helical" evidence="8">
    <location>
        <begin position="116"/>
        <end position="143"/>
    </location>
</feature>
<feature type="transmembrane region" description="Helical" evidence="8">
    <location>
        <begin position="383"/>
        <end position="404"/>
    </location>
</feature>
<proteinExistence type="inferred from homology"/>
<keyword evidence="10" id="KW-1185">Reference proteome</keyword>
<keyword evidence="6 8" id="KW-0472">Membrane</keyword>
<dbReference type="GO" id="GO:0022857">
    <property type="term" value="F:transmembrane transporter activity"/>
    <property type="evidence" value="ECO:0007669"/>
    <property type="project" value="InterPro"/>
</dbReference>
<feature type="transmembrane region" description="Helical" evidence="8">
    <location>
        <begin position="6"/>
        <end position="24"/>
    </location>
</feature>
<dbReference type="KEGG" id="uam:UABAM_02264"/>
<evidence type="ECO:0000256" key="4">
    <source>
        <dbReference type="ARBA" id="ARBA00022692"/>
    </source>
</evidence>
<dbReference type="InterPro" id="IPR038377">
    <property type="entry name" value="Na/Glc_symporter_sf"/>
</dbReference>
<dbReference type="OrthoDB" id="9814523at2"/>
<dbReference type="RefSeq" id="WP_151968090.1">
    <property type="nucleotide sequence ID" value="NZ_AP019860.1"/>
</dbReference>
<dbReference type="PANTHER" id="PTHR48086">
    <property type="entry name" value="SODIUM/PROLINE SYMPORTER-RELATED"/>
    <property type="match status" value="1"/>
</dbReference>
<organism evidence="9 10">
    <name type="scientific">Uabimicrobium amorphum</name>
    <dbReference type="NCBI Taxonomy" id="2596890"/>
    <lineage>
        <taxon>Bacteria</taxon>
        <taxon>Pseudomonadati</taxon>
        <taxon>Planctomycetota</taxon>
        <taxon>Candidatus Uabimicrobiia</taxon>
        <taxon>Candidatus Uabimicrobiales</taxon>
        <taxon>Candidatus Uabimicrobiaceae</taxon>
        <taxon>Candidatus Uabimicrobium</taxon>
    </lineage>
</organism>
<feature type="transmembrane region" description="Helical" evidence="8">
    <location>
        <begin position="313"/>
        <end position="337"/>
    </location>
</feature>